<keyword evidence="1" id="KW-1133">Transmembrane helix</keyword>
<keyword evidence="1" id="KW-0472">Membrane</keyword>
<protein>
    <submittedName>
        <fullName evidence="2">Uncharacterized protein</fullName>
    </submittedName>
</protein>
<dbReference type="Proteomes" id="UP000595140">
    <property type="component" value="Unassembled WGS sequence"/>
</dbReference>
<sequence>MPSTTYSLFSLPFFFAQLGYSIEGLGAYLLYKELRVLGLPKLLVMKLEDVYTTVVCYTLVPKSILKF</sequence>
<accession>A0A484KKJ2</accession>
<gene>
    <name evidence="2" type="ORF">CCAM_LOCUS7144</name>
</gene>
<organism evidence="2 3">
    <name type="scientific">Cuscuta campestris</name>
    <dbReference type="NCBI Taxonomy" id="132261"/>
    <lineage>
        <taxon>Eukaryota</taxon>
        <taxon>Viridiplantae</taxon>
        <taxon>Streptophyta</taxon>
        <taxon>Embryophyta</taxon>
        <taxon>Tracheophyta</taxon>
        <taxon>Spermatophyta</taxon>
        <taxon>Magnoliopsida</taxon>
        <taxon>eudicotyledons</taxon>
        <taxon>Gunneridae</taxon>
        <taxon>Pentapetalae</taxon>
        <taxon>asterids</taxon>
        <taxon>lamiids</taxon>
        <taxon>Solanales</taxon>
        <taxon>Convolvulaceae</taxon>
        <taxon>Cuscuteae</taxon>
        <taxon>Cuscuta</taxon>
        <taxon>Cuscuta subgen. Grammica</taxon>
        <taxon>Cuscuta sect. Cleistogrammica</taxon>
    </lineage>
</organism>
<keyword evidence="3" id="KW-1185">Reference proteome</keyword>
<feature type="transmembrane region" description="Helical" evidence="1">
    <location>
        <begin position="6"/>
        <end position="31"/>
    </location>
</feature>
<evidence type="ECO:0000313" key="2">
    <source>
        <dbReference type="EMBL" id="VFQ65368.1"/>
    </source>
</evidence>
<keyword evidence="1" id="KW-0812">Transmembrane</keyword>
<evidence type="ECO:0000256" key="1">
    <source>
        <dbReference type="SAM" id="Phobius"/>
    </source>
</evidence>
<dbReference type="AlphaFoldDB" id="A0A484KKJ2"/>
<reference evidence="2 3" key="1">
    <citation type="submission" date="2018-04" db="EMBL/GenBank/DDBJ databases">
        <authorList>
            <person name="Vogel A."/>
        </authorList>
    </citation>
    <scope>NUCLEOTIDE SEQUENCE [LARGE SCALE GENOMIC DNA]</scope>
</reference>
<dbReference type="EMBL" id="OOIL02000451">
    <property type="protein sequence ID" value="VFQ65368.1"/>
    <property type="molecule type" value="Genomic_DNA"/>
</dbReference>
<proteinExistence type="predicted"/>
<name>A0A484KKJ2_9ASTE</name>
<evidence type="ECO:0000313" key="3">
    <source>
        <dbReference type="Proteomes" id="UP000595140"/>
    </source>
</evidence>